<dbReference type="OrthoDB" id="443318at2759"/>
<protein>
    <recommendedName>
        <fullName evidence="7">Carboxypeptidase</fullName>
        <ecNumber evidence="7">3.4.16.-</ecNumber>
    </recommendedName>
</protein>
<evidence type="ECO:0000256" key="4">
    <source>
        <dbReference type="ARBA" id="ARBA00022729"/>
    </source>
</evidence>
<dbReference type="PROSITE" id="PS00131">
    <property type="entry name" value="CARBOXYPEPT_SER_SER"/>
    <property type="match status" value="1"/>
</dbReference>
<dbReference type="PRINTS" id="PR00724">
    <property type="entry name" value="CRBOXYPTASEC"/>
</dbReference>
<accession>A0A9P7SZT6</accession>
<feature type="signal peptide" evidence="7">
    <location>
        <begin position="1"/>
        <end position="19"/>
    </location>
</feature>
<keyword evidence="5 7" id="KW-0378">Hydrolase</keyword>
<dbReference type="PANTHER" id="PTHR11802">
    <property type="entry name" value="SERINE PROTEASE FAMILY S10 SERINE CARBOXYPEPTIDASE"/>
    <property type="match status" value="1"/>
</dbReference>
<dbReference type="Pfam" id="PF00450">
    <property type="entry name" value="Peptidase_S10"/>
    <property type="match status" value="1"/>
</dbReference>
<evidence type="ECO:0000313" key="9">
    <source>
        <dbReference type="EMBL" id="KAG6003835.1"/>
    </source>
</evidence>
<dbReference type="EMBL" id="SRPW01001259">
    <property type="protein sequence ID" value="KAG6003835.1"/>
    <property type="molecule type" value="Genomic_DNA"/>
</dbReference>
<evidence type="ECO:0000256" key="2">
    <source>
        <dbReference type="ARBA" id="ARBA00022645"/>
    </source>
</evidence>
<dbReference type="EC" id="3.4.16.-" evidence="7"/>
<gene>
    <name evidence="9" type="ORF">E4U43_000844</name>
</gene>
<evidence type="ECO:0000256" key="3">
    <source>
        <dbReference type="ARBA" id="ARBA00022670"/>
    </source>
</evidence>
<sequence length="558" mass="61588">MRWQQLAAWTSCLAAGVSSAHSPVPPHLHAWNARRGAQDAATSPPGVASDRWERRDGDGAEAHRFVNSRTSKYLLNGTGIPDVDFDIGEAYAGQMSITNDVNGPDKFFFWFQPSPNPAAEKEILIWLNGGPGCSSLEGLLQENGPFSWQYGTFKPVANPWSWHHLTNVLWVEQPLTTGFSTGTVTATDEEDVARQFLGFFKNFVQTFSMQGYKVYITGESYAGMYCPYIANAMLDADDPIHFNMKGMILYDPAMVDYRLGEVNVVPFVDHHRNLFPLNDSFVQAIHETDRKCGYAELRDKYLTWPPRGLLPDTLPGVDAKTGKPLPGCGDFELTGVIQEAIMEVNPCFDMYQIATTCPVLWDVLGFPGSFDYLPKGASIYFDRPDVKRAIHAPLDRQWSSCSKTPVFVNDSDNSPWSSTTVLSKVIDRTKNVLIGHGALDYILVANTTLMAIQNMTFGGKLGFETRPHEPFYVPYHRREADGSLTGAGVFGTAHTERGLTYVGVSLAGHMVPQYAPSAAFRHVEFMLGRVDSLNSTKPFSTEPDVAQSRGALGAGTAR</sequence>
<feature type="chain" id="PRO_5040542351" description="Carboxypeptidase" evidence="7">
    <location>
        <begin position="20"/>
        <end position="558"/>
    </location>
</feature>
<feature type="region of interest" description="Disordered" evidence="8">
    <location>
        <begin position="537"/>
        <end position="558"/>
    </location>
</feature>
<evidence type="ECO:0000256" key="5">
    <source>
        <dbReference type="ARBA" id="ARBA00022801"/>
    </source>
</evidence>
<keyword evidence="3 7" id="KW-0645">Protease</keyword>
<evidence type="ECO:0000256" key="8">
    <source>
        <dbReference type="SAM" id="MobiDB-lite"/>
    </source>
</evidence>
<proteinExistence type="inferred from homology"/>
<keyword evidence="4 7" id="KW-0732">Signal</keyword>
<keyword evidence="10" id="KW-1185">Reference proteome</keyword>
<keyword evidence="2 7" id="KW-0121">Carboxypeptidase</keyword>
<comment type="similarity">
    <text evidence="1 7">Belongs to the peptidase S10 family.</text>
</comment>
<dbReference type="InterPro" id="IPR018202">
    <property type="entry name" value="Ser_caboxypep_ser_AS"/>
</dbReference>
<dbReference type="PANTHER" id="PTHR11802:SF479">
    <property type="entry name" value="CARBOXYPEPTIDASE"/>
    <property type="match status" value="1"/>
</dbReference>
<evidence type="ECO:0000256" key="6">
    <source>
        <dbReference type="ARBA" id="ARBA00023180"/>
    </source>
</evidence>
<organism evidence="9 10">
    <name type="scientific">Claviceps pusilla</name>
    <dbReference type="NCBI Taxonomy" id="123648"/>
    <lineage>
        <taxon>Eukaryota</taxon>
        <taxon>Fungi</taxon>
        <taxon>Dikarya</taxon>
        <taxon>Ascomycota</taxon>
        <taxon>Pezizomycotina</taxon>
        <taxon>Sordariomycetes</taxon>
        <taxon>Hypocreomycetidae</taxon>
        <taxon>Hypocreales</taxon>
        <taxon>Clavicipitaceae</taxon>
        <taxon>Claviceps</taxon>
    </lineage>
</organism>
<dbReference type="InterPro" id="IPR033124">
    <property type="entry name" value="Ser_caboxypep_his_AS"/>
</dbReference>
<evidence type="ECO:0000256" key="7">
    <source>
        <dbReference type="RuleBase" id="RU361156"/>
    </source>
</evidence>
<dbReference type="GO" id="GO:0006508">
    <property type="term" value="P:proteolysis"/>
    <property type="evidence" value="ECO:0007669"/>
    <property type="project" value="UniProtKB-KW"/>
</dbReference>
<dbReference type="FunFam" id="3.40.50.1820:FF:000118">
    <property type="entry name" value="Carboxypeptidase"/>
    <property type="match status" value="1"/>
</dbReference>
<evidence type="ECO:0000313" key="10">
    <source>
        <dbReference type="Proteomes" id="UP000748025"/>
    </source>
</evidence>
<dbReference type="Proteomes" id="UP000748025">
    <property type="component" value="Unassembled WGS sequence"/>
</dbReference>
<evidence type="ECO:0000256" key="1">
    <source>
        <dbReference type="ARBA" id="ARBA00009431"/>
    </source>
</evidence>
<dbReference type="InterPro" id="IPR001563">
    <property type="entry name" value="Peptidase_S10"/>
</dbReference>
<dbReference type="InterPro" id="IPR029058">
    <property type="entry name" value="AB_hydrolase_fold"/>
</dbReference>
<keyword evidence="6" id="KW-0325">Glycoprotein</keyword>
<dbReference type="PROSITE" id="PS00560">
    <property type="entry name" value="CARBOXYPEPT_SER_HIS"/>
    <property type="match status" value="1"/>
</dbReference>
<feature type="region of interest" description="Disordered" evidence="8">
    <location>
        <begin position="33"/>
        <end position="57"/>
    </location>
</feature>
<comment type="caution">
    <text evidence="9">The sequence shown here is derived from an EMBL/GenBank/DDBJ whole genome shotgun (WGS) entry which is preliminary data.</text>
</comment>
<dbReference type="GO" id="GO:0004185">
    <property type="term" value="F:serine-type carboxypeptidase activity"/>
    <property type="evidence" value="ECO:0007669"/>
    <property type="project" value="UniProtKB-UniRule"/>
</dbReference>
<dbReference type="Gene3D" id="3.40.50.1820">
    <property type="entry name" value="alpha/beta hydrolase"/>
    <property type="match status" value="1"/>
</dbReference>
<dbReference type="SUPFAM" id="SSF53474">
    <property type="entry name" value="alpha/beta-Hydrolases"/>
    <property type="match status" value="1"/>
</dbReference>
<reference evidence="9" key="1">
    <citation type="journal article" date="2020" name="bioRxiv">
        <title>Whole genome comparisons of ergot fungi reveals the divergence and evolution of species within the genus Claviceps are the result of varying mechanisms driving genome evolution and host range expansion.</title>
        <authorList>
            <person name="Wyka S.A."/>
            <person name="Mondo S.J."/>
            <person name="Liu M."/>
            <person name="Dettman J."/>
            <person name="Nalam V."/>
            <person name="Broders K.D."/>
        </authorList>
    </citation>
    <scope>NUCLEOTIDE SEQUENCE</scope>
    <source>
        <strain evidence="9">CCC 602</strain>
    </source>
</reference>
<dbReference type="AlphaFoldDB" id="A0A9P7SZT6"/>
<name>A0A9P7SZT6_9HYPO</name>